<keyword evidence="3" id="KW-1185">Reference proteome</keyword>
<dbReference type="Proteomes" id="UP000297703">
    <property type="component" value="Unassembled WGS sequence"/>
</dbReference>
<reference evidence="2 3" key="2">
    <citation type="submission" date="2019-04" db="EMBL/GenBank/DDBJ databases">
        <title>The genome sequence of big-headed turtle.</title>
        <authorList>
            <person name="Gong S."/>
        </authorList>
    </citation>
    <scope>NUCLEOTIDE SEQUENCE [LARGE SCALE GENOMIC DNA]</scope>
    <source>
        <strain evidence="2">DO16091913</strain>
        <tissue evidence="2">Muscle</tissue>
    </source>
</reference>
<dbReference type="EMBL" id="QXTE01000015">
    <property type="protein sequence ID" value="TFK13583.1"/>
    <property type="molecule type" value="Genomic_DNA"/>
</dbReference>
<feature type="compositionally biased region" description="Basic and acidic residues" evidence="1">
    <location>
        <begin position="82"/>
        <end position="92"/>
    </location>
</feature>
<organism evidence="2 3">
    <name type="scientific">Platysternon megacephalum</name>
    <name type="common">big-headed turtle</name>
    <dbReference type="NCBI Taxonomy" id="55544"/>
    <lineage>
        <taxon>Eukaryota</taxon>
        <taxon>Metazoa</taxon>
        <taxon>Chordata</taxon>
        <taxon>Craniata</taxon>
        <taxon>Vertebrata</taxon>
        <taxon>Euteleostomi</taxon>
        <taxon>Archelosauria</taxon>
        <taxon>Testudinata</taxon>
        <taxon>Testudines</taxon>
        <taxon>Cryptodira</taxon>
        <taxon>Durocryptodira</taxon>
        <taxon>Testudinoidea</taxon>
        <taxon>Platysternidae</taxon>
        <taxon>Platysternon</taxon>
    </lineage>
</organism>
<proteinExistence type="predicted"/>
<sequence>MSLAPQPDRPHLAAPPGPTRVGRPHWLPVGAAIGGPGGGGGPLGPGRAEGRQGEPGRLRAEAPRHREQEQEQEQAGCGDSATHARDSPRCVG</sequence>
<dbReference type="AlphaFoldDB" id="A0A4D9EZ14"/>
<evidence type="ECO:0000256" key="1">
    <source>
        <dbReference type="SAM" id="MobiDB-lite"/>
    </source>
</evidence>
<protein>
    <submittedName>
        <fullName evidence="2">Regulator of chromosome condensation</fullName>
    </submittedName>
</protein>
<evidence type="ECO:0000313" key="3">
    <source>
        <dbReference type="Proteomes" id="UP000297703"/>
    </source>
</evidence>
<comment type="caution">
    <text evidence="2">The sequence shown here is derived from an EMBL/GenBank/DDBJ whole genome shotgun (WGS) entry which is preliminary data.</text>
</comment>
<feature type="region of interest" description="Disordered" evidence="1">
    <location>
        <begin position="1"/>
        <end position="92"/>
    </location>
</feature>
<name>A0A4D9EZ14_9SAUR</name>
<evidence type="ECO:0000313" key="2">
    <source>
        <dbReference type="EMBL" id="TFK13583.1"/>
    </source>
</evidence>
<accession>A0A4D9EZ14</accession>
<feature type="compositionally biased region" description="Basic and acidic residues" evidence="1">
    <location>
        <begin position="48"/>
        <end position="69"/>
    </location>
</feature>
<gene>
    <name evidence="2" type="ORF">DR999_PMT03073</name>
</gene>
<feature type="compositionally biased region" description="Gly residues" evidence="1">
    <location>
        <begin position="32"/>
        <end position="44"/>
    </location>
</feature>
<reference evidence="2 3" key="1">
    <citation type="submission" date="2019-04" db="EMBL/GenBank/DDBJ databases">
        <title>Draft genome of the big-headed turtle Platysternon megacephalum.</title>
        <authorList>
            <person name="Gong S."/>
        </authorList>
    </citation>
    <scope>NUCLEOTIDE SEQUENCE [LARGE SCALE GENOMIC DNA]</scope>
    <source>
        <strain evidence="2">DO16091913</strain>
        <tissue evidence="2">Muscle</tissue>
    </source>
</reference>